<sequence length="176" mass="19997">MPRNFTDYDIEQMEEKESKFFQESLYNNFLKRGNNGKYAMSVSIQPYTNTLAMLQKNSITIRDSWSKDDKELASILGVDAVVRTSIQKERFMSDVASAGIDAGKKILDAVLKKPVVLPGVTNKTNDIRATCSILSNGEALWNDSYTRESNYSFTANEIIEQITDNFAKHFPYKRKA</sequence>
<gene>
    <name evidence="1" type="ORF">SAE01_41800</name>
</gene>
<keyword evidence="2" id="KW-1185">Reference proteome</keyword>
<protein>
    <submittedName>
        <fullName evidence="1">Uncharacterized protein</fullName>
    </submittedName>
</protein>
<organism evidence="1 2">
    <name type="scientific">Segetibacter aerophilus</name>
    <dbReference type="NCBI Taxonomy" id="670293"/>
    <lineage>
        <taxon>Bacteria</taxon>
        <taxon>Pseudomonadati</taxon>
        <taxon>Bacteroidota</taxon>
        <taxon>Chitinophagia</taxon>
        <taxon>Chitinophagales</taxon>
        <taxon>Chitinophagaceae</taxon>
        <taxon>Segetibacter</taxon>
    </lineage>
</organism>
<name>A0A512BI82_9BACT</name>
<reference evidence="1 2" key="1">
    <citation type="submission" date="2019-07" db="EMBL/GenBank/DDBJ databases">
        <title>Whole genome shotgun sequence of Segetibacter aerophilus NBRC 106135.</title>
        <authorList>
            <person name="Hosoyama A."/>
            <person name="Uohara A."/>
            <person name="Ohji S."/>
            <person name="Ichikawa N."/>
        </authorList>
    </citation>
    <scope>NUCLEOTIDE SEQUENCE [LARGE SCALE GENOMIC DNA]</scope>
    <source>
        <strain evidence="1 2">NBRC 106135</strain>
    </source>
</reference>
<dbReference type="EMBL" id="BJYT01000026">
    <property type="protein sequence ID" value="GEO11684.1"/>
    <property type="molecule type" value="Genomic_DNA"/>
</dbReference>
<proteinExistence type="predicted"/>
<comment type="caution">
    <text evidence="1">The sequence shown here is derived from an EMBL/GenBank/DDBJ whole genome shotgun (WGS) entry which is preliminary data.</text>
</comment>
<dbReference type="Proteomes" id="UP000321513">
    <property type="component" value="Unassembled WGS sequence"/>
</dbReference>
<evidence type="ECO:0000313" key="2">
    <source>
        <dbReference type="Proteomes" id="UP000321513"/>
    </source>
</evidence>
<dbReference type="AlphaFoldDB" id="A0A512BI82"/>
<evidence type="ECO:0000313" key="1">
    <source>
        <dbReference type="EMBL" id="GEO11684.1"/>
    </source>
</evidence>
<dbReference type="Gene3D" id="3.40.50.10610">
    <property type="entry name" value="ABC-type transport auxiliary lipoprotein component"/>
    <property type="match status" value="1"/>
</dbReference>
<accession>A0A512BI82</accession>